<evidence type="ECO:0008006" key="3">
    <source>
        <dbReference type="Google" id="ProtNLM"/>
    </source>
</evidence>
<organism evidence="1 2">
    <name type="scientific">Pleurodeles waltl</name>
    <name type="common">Iberian ribbed newt</name>
    <dbReference type="NCBI Taxonomy" id="8319"/>
    <lineage>
        <taxon>Eukaryota</taxon>
        <taxon>Metazoa</taxon>
        <taxon>Chordata</taxon>
        <taxon>Craniata</taxon>
        <taxon>Vertebrata</taxon>
        <taxon>Euteleostomi</taxon>
        <taxon>Amphibia</taxon>
        <taxon>Batrachia</taxon>
        <taxon>Caudata</taxon>
        <taxon>Salamandroidea</taxon>
        <taxon>Salamandridae</taxon>
        <taxon>Pleurodelinae</taxon>
        <taxon>Pleurodeles</taxon>
    </lineage>
</organism>
<dbReference type="EMBL" id="JANPWB010000005">
    <property type="protein sequence ID" value="KAJ1184684.1"/>
    <property type="molecule type" value="Genomic_DNA"/>
</dbReference>
<gene>
    <name evidence="1" type="ORF">NDU88_001487</name>
</gene>
<evidence type="ECO:0000313" key="2">
    <source>
        <dbReference type="Proteomes" id="UP001066276"/>
    </source>
</evidence>
<reference evidence="1" key="1">
    <citation type="journal article" date="2022" name="bioRxiv">
        <title>Sequencing and chromosome-scale assembly of the giantPleurodeles waltlgenome.</title>
        <authorList>
            <person name="Brown T."/>
            <person name="Elewa A."/>
            <person name="Iarovenko S."/>
            <person name="Subramanian E."/>
            <person name="Araus A.J."/>
            <person name="Petzold A."/>
            <person name="Susuki M."/>
            <person name="Suzuki K.-i.T."/>
            <person name="Hayashi T."/>
            <person name="Toyoda A."/>
            <person name="Oliveira C."/>
            <person name="Osipova E."/>
            <person name="Leigh N.D."/>
            <person name="Simon A."/>
            <person name="Yun M.H."/>
        </authorList>
    </citation>
    <scope>NUCLEOTIDE SEQUENCE</scope>
    <source>
        <strain evidence="1">20211129_DDA</strain>
        <tissue evidence="1">Liver</tissue>
    </source>
</reference>
<keyword evidence="2" id="KW-1185">Reference proteome</keyword>
<dbReference type="Proteomes" id="UP001066276">
    <property type="component" value="Chromosome 3_1"/>
</dbReference>
<protein>
    <recommendedName>
        <fullName evidence="3">Secreted protein</fullName>
    </recommendedName>
</protein>
<evidence type="ECO:0000313" key="1">
    <source>
        <dbReference type="EMBL" id="KAJ1184684.1"/>
    </source>
</evidence>
<comment type="caution">
    <text evidence="1">The sequence shown here is derived from an EMBL/GenBank/DDBJ whole genome shotgun (WGS) entry which is preliminary data.</text>
</comment>
<sequence length="118" mass="13574">MCLLPSRTLHWRRVRAEPRPIAVLFLIYDGCDVSGARAVSTQTVLISLHVRRRPQYKWCSCRAWTQQARQFSRREHTPPRTAAANPVVLVAYRNKNLLQEKAERKGAPATNITSSTRY</sequence>
<name>A0AAV7U6I3_PLEWA</name>
<accession>A0AAV7U6I3</accession>
<proteinExistence type="predicted"/>
<dbReference type="AlphaFoldDB" id="A0AAV7U6I3"/>